<keyword evidence="1" id="KW-0812">Transmembrane</keyword>
<reference evidence="2" key="1">
    <citation type="submission" date="2021-06" db="EMBL/GenBank/DDBJ databases">
        <title>Halomicroarcula sp. F24A a new haloarchaeum isolated from saline soil.</title>
        <authorList>
            <person name="Duran-Viseras A."/>
            <person name="Sanchez-Porro C."/>
            <person name="Ventosa A."/>
        </authorList>
    </citation>
    <scope>NUCLEOTIDE SEQUENCE</scope>
    <source>
        <strain evidence="2">F24A</strain>
    </source>
</reference>
<name>A0A8J7YFD0_9EURY</name>
<evidence type="ECO:0000256" key="1">
    <source>
        <dbReference type="SAM" id="Phobius"/>
    </source>
</evidence>
<evidence type="ECO:0000313" key="3">
    <source>
        <dbReference type="Proteomes" id="UP000783863"/>
    </source>
</evidence>
<feature type="transmembrane region" description="Helical" evidence="1">
    <location>
        <begin position="27"/>
        <end position="45"/>
    </location>
</feature>
<dbReference type="RefSeq" id="WP_220586553.1">
    <property type="nucleotide sequence ID" value="NZ_RKLQ01000001.1"/>
</dbReference>
<dbReference type="AlphaFoldDB" id="A0A8J7YFD0"/>
<keyword evidence="3" id="KW-1185">Reference proteome</keyword>
<sequence length="83" mass="9245">MLDLFPNSLRDLVETAVRRYIVRLKRFIIIMILGLVGIVFVTYGTEYLVSLGLGETVAGYLTRGIVIGAVVLGAVMMIWQAER</sequence>
<dbReference type="Proteomes" id="UP000783863">
    <property type="component" value="Unassembled WGS sequence"/>
</dbReference>
<keyword evidence="1" id="KW-1133">Transmembrane helix</keyword>
<keyword evidence="1" id="KW-0472">Membrane</keyword>
<dbReference type="EMBL" id="RKLQ01000001">
    <property type="protein sequence ID" value="MBX0302313.1"/>
    <property type="molecule type" value="Genomic_DNA"/>
</dbReference>
<organism evidence="2 3">
    <name type="scientific">Haloarcula salinisoli</name>
    <dbReference type="NCBI Taxonomy" id="2487746"/>
    <lineage>
        <taxon>Archaea</taxon>
        <taxon>Methanobacteriati</taxon>
        <taxon>Methanobacteriota</taxon>
        <taxon>Stenosarchaea group</taxon>
        <taxon>Halobacteria</taxon>
        <taxon>Halobacteriales</taxon>
        <taxon>Haloarculaceae</taxon>
        <taxon>Haloarcula</taxon>
    </lineage>
</organism>
<protein>
    <submittedName>
        <fullName evidence="2">Uncharacterized protein</fullName>
    </submittedName>
</protein>
<comment type="caution">
    <text evidence="2">The sequence shown here is derived from an EMBL/GenBank/DDBJ whole genome shotgun (WGS) entry which is preliminary data.</text>
</comment>
<accession>A0A8J7YFD0</accession>
<evidence type="ECO:0000313" key="2">
    <source>
        <dbReference type="EMBL" id="MBX0302313.1"/>
    </source>
</evidence>
<gene>
    <name evidence="2" type="ORF">EGD98_01375</name>
</gene>
<proteinExistence type="predicted"/>
<feature type="transmembrane region" description="Helical" evidence="1">
    <location>
        <begin position="57"/>
        <end position="79"/>
    </location>
</feature>